<dbReference type="PANTHER" id="PTHR36698">
    <property type="entry name" value="BLL5892 PROTEIN"/>
    <property type="match status" value="1"/>
</dbReference>
<dbReference type="EMBL" id="JNOC01000032">
    <property type="protein sequence ID" value="KPH55781.1"/>
    <property type="molecule type" value="Genomic_DNA"/>
</dbReference>
<dbReference type="AlphaFoldDB" id="A0A0N0LTD4"/>
<protein>
    <submittedName>
        <fullName evidence="3">ABC transporter permease</fullName>
    </submittedName>
</protein>
<dbReference type="STRING" id="35818.HPU229336_01680"/>
<dbReference type="RefSeq" id="WP_054197983.1">
    <property type="nucleotide sequence ID" value="NZ_JNOC01000032.1"/>
</dbReference>
<organism evidence="3 4">
    <name type="scientific">Helicobacter pullorum</name>
    <dbReference type="NCBI Taxonomy" id="35818"/>
    <lineage>
        <taxon>Bacteria</taxon>
        <taxon>Pseudomonadati</taxon>
        <taxon>Campylobacterota</taxon>
        <taxon>Epsilonproteobacteria</taxon>
        <taxon>Campylobacterales</taxon>
        <taxon>Helicobacteraceae</taxon>
        <taxon>Helicobacter</taxon>
    </lineage>
</organism>
<accession>A0A0N0LTD4</accession>
<evidence type="ECO:0000256" key="1">
    <source>
        <dbReference type="SAM" id="Phobius"/>
    </source>
</evidence>
<feature type="domain" description="Mce/MlaD" evidence="2">
    <location>
        <begin position="40"/>
        <end position="114"/>
    </location>
</feature>
<gene>
    <name evidence="3" type="ORF">HPU229334_06300</name>
</gene>
<feature type="transmembrane region" description="Helical" evidence="1">
    <location>
        <begin position="6"/>
        <end position="29"/>
    </location>
</feature>
<name>A0A0N0LTD4_9HELI</name>
<proteinExistence type="predicted"/>
<dbReference type="InterPro" id="IPR003399">
    <property type="entry name" value="Mce/MlaD"/>
</dbReference>
<keyword evidence="1" id="KW-0472">Membrane</keyword>
<evidence type="ECO:0000313" key="4">
    <source>
        <dbReference type="Proteomes" id="UP000037997"/>
    </source>
</evidence>
<dbReference type="PANTHER" id="PTHR36698:SF2">
    <property type="entry name" value="MCE_MLAD DOMAIN-CONTAINING PROTEIN"/>
    <property type="match status" value="1"/>
</dbReference>
<dbReference type="Proteomes" id="UP000037997">
    <property type="component" value="Unassembled WGS sequence"/>
</dbReference>
<keyword evidence="1" id="KW-0812">Transmembrane</keyword>
<evidence type="ECO:0000259" key="2">
    <source>
        <dbReference type="Pfam" id="PF02470"/>
    </source>
</evidence>
<evidence type="ECO:0000313" key="3">
    <source>
        <dbReference type="EMBL" id="KPH55781.1"/>
    </source>
</evidence>
<dbReference type="PATRIC" id="fig|35818.11.peg.1245"/>
<sequence length="265" mass="29991">MEARLNYVLLGSFFVIVLLALAGFILWMGKYDRNLSEYREYYIYNKELPAGIRIETPVKYLGLPVGFVKQYELSGDKVEIIIWVKKEIVLNEGSKVVVERQGITGGGFFALIQGEGIPFGDSQKAILGFKENWIEQVGTKAEKVMGQLEVSLERFNRLLSEQNLNNIEMGLDNFSKSSGEFYGLLKEARGEIFQIGKVRDSFDQSLKAGDYNLRLILTPLLFELQQNSKALQHILQKGNGILDDFRDSPSGFLFDSTKVKLGPRE</sequence>
<dbReference type="Pfam" id="PF02470">
    <property type="entry name" value="MlaD"/>
    <property type="match status" value="1"/>
</dbReference>
<comment type="caution">
    <text evidence="3">The sequence shown here is derived from an EMBL/GenBank/DDBJ whole genome shotgun (WGS) entry which is preliminary data.</text>
</comment>
<keyword evidence="1" id="KW-1133">Transmembrane helix</keyword>
<reference evidence="3 4" key="1">
    <citation type="submission" date="2014-06" db="EMBL/GenBank/DDBJ databases">
        <title>Helicobacter pullorum isolates in fresh chicken meat - phenotypic and genotypic features.</title>
        <authorList>
            <person name="Borges V."/>
            <person name="Santos A."/>
            <person name="Correia C.B."/>
            <person name="Saraiva M."/>
            <person name="Menard A."/>
            <person name="Vieira L."/>
            <person name="Sampaio D.A."/>
            <person name="Gomes J.P."/>
            <person name="Oleastro M."/>
        </authorList>
    </citation>
    <scope>NUCLEOTIDE SEQUENCE [LARGE SCALE GENOMIC DNA]</scope>
    <source>
        <strain evidence="3 4">229334/12</strain>
    </source>
</reference>